<dbReference type="WBParaSite" id="nRc.2.0.1.t44207-RA">
    <property type="protein sequence ID" value="nRc.2.0.1.t44207-RA"/>
    <property type="gene ID" value="nRc.2.0.1.g44207"/>
</dbReference>
<sequence length="182" mass="20359">MDGFMIHFLYISHNNFSIGLLAVVLSKKIDSILDEFINFSETIKSEELESRRRAQKSPTPLPLALPPLFDDDGLCFKVAVSSLMEWRSIESGPRPLGAEFPPNAPFEKSRAAITSQNAVMFARRNVVAYDASQSRGRRARSFLAPLLLTSILDAIGRSGRMSGVQRRKDRAINRNEHAFLHG</sequence>
<dbReference type="AlphaFoldDB" id="A0A915KZE9"/>
<keyword evidence="1" id="KW-1185">Reference proteome</keyword>
<protein>
    <submittedName>
        <fullName evidence="2">Uncharacterized protein</fullName>
    </submittedName>
</protein>
<evidence type="ECO:0000313" key="1">
    <source>
        <dbReference type="Proteomes" id="UP000887565"/>
    </source>
</evidence>
<proteinExistence type="predicted"/>
<dbReference type="Proteomes" id="UP000887565">
    <property type="component" value="Unplaced"/>
</dbReference>
<accession>A0A915KZE9</accession>
<evidence type="ECO:0000313" key="2">
    <source>
        <dbReference type="WBParaSite" id="nRc.2.0.1.t44207-RA"/>
    </source>
</evidence>
<reference evidence="2" key="1">
    <citation type="submission" date="2022-11" db="UniProtKB">
        <authorList>
            <consortium name="WormBaseParasite"/>
        </authorList>
    </citation>
    <scope>IDENTIFICATION</scope>
</reference>
<name>A0A915KZE9_ROMCU</name>
<organism evidence="1 2">
    <name type="scientific">Romanomermis culicivorax</name>
    <name type="common">Nematode worm</name>
    <dbReference type="NCBI Taxonomy" id="13658"/>
    <lineage>
        <taxon>Eukaryota</taxon>
        <taxon>Metazoa</taxon>
        <taxon>Ecdysozoa</taxon>
        <taxon>Nematoda</taxon>
        <taxon>Enoplea</taxon>
        <taxon>Dorylaimia</taxon>
        <taxon>Mermithida</taxon>
        <taxon>Mermithoidea</taxon>
        <taxon>Mermithidae</taxon>
        <taxon>Romanomermis</taxon>
    </lineage>
</organism>